<accession>A0A1I0Y602</accession>
<evidence type="ECO:0000256" key="8">
    <source>
        <dbReference type="PROSITE-ProRule" id="PRU00284"/>
    </source>
</evidence>
<dbReference type="Pfam" id="PF00015">
    <property type="entry name" value="MCPsignal"/>
    <property type="match status" value="1"/>
</dbReference>
<dbReference type="SUPFAM" id="SSF58104">
    <property type="entry name" value="Methyl-accepting chemotaxis protein (MCP) signaling domain"/>
    <property type="match status" value="1"/>
</dbReference>
<dbReference type="PANTHER" id="PTHR32089:SF112">
    <property type="entry name" value="LYSOZYME-LIKE PROTEIN-RELATED"/>
    <property type="match status" value="1"/>
</dbReference>
<dbReference type="Gene3D" id="1.10.287.950">
    <property type="entry name" value="Methyl-accepting chemotaxis protein"/>
    <property type="match status" value="1"/>
</dbReference>
<dbReference type="Pfam" id="PF02743">
    <property type="entry name" value="dCache_1"/>
    <property type="match status" value="1"/>
</dbReference>
<dbReference type="InterPro" id="IPR033479">
    <property type="entry name" value="dCache_1"/>
</dbReference>
<gene>
    <name evidence="11" type="ORF">SAMN04488528_101160</name>
</gene>
<dbReference type="SMART" id="SM00283">
    <property type="entry name" value="MA"/>
    <property type="match status" value="1"/>
</dbReference>
<evidence type="ECO:0000313" key="11">
    <source>
        <dbReference type="EMBL" id="SFB08711.1"/>
    </source>
</evidence>
<dbReference type="PANTHER" id="PTHR32089">
    <property type="entry name" value="METHYL-ACCEPTING CHEMOTAXIS PROTEIN MCPB"/>
    <property type="match status" value="1"/>
</dbReference>
<dbReference type="InterPro" id="IPR004089">
    <property type="entry name" value="MCPsignal_dom"/>
</dbReference>
<keyword evidence="7 8" id="KW-0807">Transducer</keyword>
<dbReference type="Proteomes" id="UP000198619">
    <property type="component" value="Unassembled WGS sequence"/>
</dbReference>
<evidence type="ECO:0000256" key="4">
    <source>
        <dbReference type="ARBA" id="ARBA00022692"/>
    </source>
</evidence>
<keyword evidence="2" id="KW-1003">Cell membrane</keyword>
<keyword evidence="12" id="KW-1185">Reference proteome</keyword>
<dbReference type="GO" id="GO:0005886">
    <property type="term" value="C:plasma membrane"/>
    <property type="evidence" value="ECO:0007669"/>
    <property type="project" value="UniProtKB-SubCell"/>
</dbReference>
<keyword evidence="6 9" id="KW-0472">Membrane</keyword>
<dbReference type="SUPFAM" id="SSF103190">
    <property type="entry name" value="Sensory domain-like"/>
    <property type="match status" value="1"/>
</dbReference>
<dbReference type="GO" id="GO:0006935">
    <property type="term" value="P:chemotaxis"/>
    <property type="evidence" value="ECO:0007669"/>
    <property type="project" value="UniProtKB-KW"/>
</dbReference>
<name>A0A1I0Y602_9CLOT</name>
<sequence length="667" mass="73017">MKKFKGINRQLILRSIFVIFVLSIILSSSAYVISKKTLVENSQILMKEFAKSTGENISNSVMVTFATIETLAQNKTLTNPNVTYEEKLEVLSDSQKLNKDKMIGIVDMDGNITVNTIGDENINIKEKEYFQSAIKGEGIMTDPFKSKTDNSLEIAYSYPLKNGEEIVGVLIIIKDGVDLSNIVNKISFGETGSAYVINDLGNVIAHKNVDLVKNMSNTIEESKKDKSLEPLASIEEKMKKGEEGSSKYKYEKTDKYIAYVPIEGSTWYVAVTCDEKDILSKLNNLKIGLIISAIASIIIGIIIGYIDSRSIVSRLNLVKDDVELLATGDFTPNNREYKVDDEISDIYKSIEYTKNEMASMILSIKESSDVIDEQTVGLTEVAKQFTGATENINAAIEDAAQGSGRQAEDLTKISVILNIFDEKLDNCTKEIETVNVMAKNINNKAEKSNKDMAGLVNALKVLNESFKEFVGSTNQMRDNIRTVNDITDLINGIADQTNLLALNAAIEAARAGEAGRGFSVVADEIRKLAEQSKESSQSISDVINGVLNDTEIIANKSDVMSDELNKGIENIGQSIGAFKEIADLVVEIGPKIDNITKENNSIVEDKNQIVEMIESASSISEEIAATTEEVSASAEELGSSSEDVAISASKLETLTENMVKTTGKFKV</sequence>
<reference evidence="11 12" key="1">
    <citation type="submission" date="2016-10" db="EMBL/GenBank/DDBJ databases">
        <authorList>
            <person name="de Groot N.N."/>
        </authorList>
    </citation>
    <scope>NUCLEOTIDE SEQUENCE [LARGE SCALE GENOMIC DNA]</scope>
    <source>
        <strain evidence="11 12">DSM 12271</strain>
    </source>
</reference>
<evidence type="ECO:0000256" key="9">
    <source>
        <dbReference type="SAM" id="Phobius"/>
    </source>
</evidence>
<dbReference type="STRING" id="84698.SAMN04488528_101160"/>
<evidence type="ECO:0000313" key="12">
    <source>
        <dbReference type="Proteomes" id="UP000198619"/>
    </source>
</evidence>
<protein>
    <submittedName>
        <fullName evidence="11">Methyl-accepting chemotaxis protein</fullName>
    </submittedName>
</protein>
<dbReference type="AlphaFoldDB" id="A0A1I0Y602"/>
<evidence type="ECO:0000256" key="3">
    <source>
        <dbReference type="ARBA" id="ARBA00022500"/>
    </source>
</evidence>
<organism evidence="11 12">
    <name type="scientific">Clostridium frigidicarnis</name>
    <dbReference type="NCBI Taxonomy" id="84698"/>
    <lineage>
        <taxon>Bacteria</taxon>
        <taxon>Bacillati</taxon>
        <taxon>Bacillota</taxon>
        <taxon>Clostridia</taxon>
        <taxon>Eubacteriales</taxon>
        <taxon>Clostridiaceae</taxon>
        <taxon>Clostridium</taxon>
    </lineage>
</organism>
<feature type="domain" description="Methyl-accepting transducer" evidence="10">
    <location>
        <begin position="381"/>
        <end position="638"/>
    </location>
</feature>
<feature type="transmembrane region" description="Helical" evidence="9">
    <location>
        <begin position="287"/>
        <end position="306"/>
    </location>
</feature>
<dbReference type="PROSITE" id="PS50111">
    <property type="entry name" value="CHEMOTAXIS_TRANSDUC_2"/>
    <property type="match status" value="1"/>
</dbReference>
<evidence type="ECO:0000256" key="2">
    <source>
        <dbReference type="ARBA" id="ARBA00022475"/>
    </source>
</evidence>
<keyword evidence="4 9" id="KW-0812">Transmembrane</keyword>
<feature type="transmembrane region" description="Helical" evidence="9">
    <location>
        <begin position="12"/>
        <end position="33"/>
    </location>
</feature>
<evidence type="ECO:0000259" key="10">
    <source>
        <dbReference type="PROSITE" id="PS50111"/>
    </source>
</evidence>
<dbReference type="GO" id="GO:0007165">
    <property type="term" value="P:signal transduction"/>
    <property type="evidence" value="ECO:0007669"/>
    <property type="project" value="UniProtKB-KW"/>
</dbReference>
<dbReference type="Gene3D" id="3.30.450.20">
    <property type="entry name" value="PAS domain"/>
    <property type="match status" value="1"/>
</dbReference>
<evidence type="ECO:0000256" key="5">
    <source>
        <dbReference type="ARBA" id="ARBA00022989"/>
    </source>
</evidence>
<dbReference type="CDD" id="cd12912">
    <property type="entry name" value="PDC2_MCP_like"/>
    <property type="match status" value="1"/>
</dbReference>
<dbReference type="InterPro" id="IPR029151">
    <property type="entry name" value="Sensor-like_sf"/>
</dbReference>
<keyword evidence="3" id="KW-0145">Chemotaxis</keyword>
<dbReference type="EMBL" id="FOKI01000011">
    <property type="protein sequence ID" value="SFB08711.1"/>
    <property type="molecule type" value="Genomic_DNA"/>
</dbReference>
<evidence type="ECO:0000256" key="7">
    <source>
        <dbReference type="ARBA" id="ARBA00023224"/>
    </source>
</evidence>
<keyword evidence="5 9" id="KW-1133">Transmembrane helix</keyword>
<evidence type="ECO:0000256" key="6">
    <source>
        <dbReference type="ARBA" id="ARBA00023136"/>
    </source>
</evidence>
<evidence type="ECO:0000256" key="1">
    <source>
        <dbReference type="ARBA" id="ARBA00004651"/>
    </source>
</evidence>
<proteinExistence type="predicted"/>
<dbReference type="RefSeq" id="WP_090040669.1">
    <property type="nucleotide sequence ID" value="NZ_FOKI01000011.1"/>
</dbReference>
<dbReference type="OrthoDB" id="597657at2"/>
<comment type="subcellular location">
    <subcellularLocation>
        <location evidence="1">Cell membrane</location>
        <topology evidence="1">Multi-pass membrane protein</topology>
    </subcellularLocation>
</comment>